<sequence length="480" mass="53240">MGIGWRRAFCTVIPRDPDATSILDKQQTSPSPSPRPRSYAKLGTMETPSTNQSPVLYHKTAPRAAKNLNPSSPQSPIKLSLFKNSFKFSVRFLAKLSCGICLNSVKTDQGTTIYTAECAYTFQFPYVAAHVSKHGSLVFPVYNSNLHSHSHPQNDAVHNTNAAINSNADSNSNYKNKPKHEQKKVFAVESSLRLLLSPTAGSRFIPIPEADENAEEEEVDDMIFRSMATGILEMFRSDCCIPEAAVVSVGHGYEAYVMELRVKARPPPQQACSSNTAPLLDSSHQALIDLVTVLDVSGSMIGAKFVGDALGKVTKVLEDRRERNPVARIMLLFDGQDERVQTNLRNQWHASCHVSFTRFAHIKIPVHAFVFGQNGDNSHEPTEDAFAKCTREMLVELRVPSSVVGSHHVVSEVVYGRDQSLLVPHPRPHAVRSLGPEIERLRNHFISTRAITEARKLVGPNDFTSTHQHRHGLCYYNLAP</sequence>
<organism evidence="2 3">
    <name type="scientific">Hevea brasiliensis</name>
    <name type="common">Para rubber tree</name>
    <name type="synonym">Siphonia brasiliensis</name>
    <dbReference type="NCBI Taxonomy" id="3981"/>
    <lineage>
        <taxon>Eukaryota</taxon>
        <taxon>Viridiplantae</taxon>
        <taxon>Streptophyta</taxon>
        <taxon>Embryophyta</taxon>
        <taxon>Tracheophyta</taxon>
        <taxon>Spermatophyta</taxon>
        <taxon>Magnoliopsida</taxon>
        <taxon>eudicotyledons</taxon>
        <taxon>Gunneridae</taxon>
        <taxon>Pentapetalae</taxon>
        <taxon>rosids</taxon>
        <taxon>fabids</taxon>
        <taxon>Malpighiales</taxon>
        <taxon>Euphorbiaceae</taxon>
        <taxon>Crotonoideae</taxon>
        <taxon>Micrandreae</taxon>
        <taxon>Hevea</taxon>
    </lineage>
</organism>
<accession>A0ABQ9N2W9</accession>
<dbReference type="Proteomes" id="UP001174677">
    <property type="component" value="Chromosome 2"/>
</dbReference>
<name>A0ABQ9N2W9_HEVBR</name>
<reference evidence="2" key="1">
    <citation type="journal article" date="2023" name="Plant Biotechnol. J.">
        <title>Chromosome-level wild Hevea brasiliensis genome provides new tools for genomic-assisted breeding and valuable loci to elevate rubber yield.</title>
        <authorList>
            <person name="Cheng H."/>
            <person name="Song X."/>
            <person name="Hu Y."/>
            <person name="Wu T."/>
            <person name="Yang Q."/>
            <person name="An Z."/>
            <person name="Feng S."/>
            <person name="Deng Z."/>
            <person name="Wu W."/>
            <person name="Zeng X."/>
            <person name="Tu M."/>
            <person name="Wang X."/>
            <person name="Huang H."/>
        </authorList>
    </citation>
    <scope>NUCLEOTIDE SEQUENCE</scope>
    <source>
        <strain evidence="2">MT/VB/25A 57/8</strain>
    </source>
</reference>
<comment type="caution">
    <text evidence="2">The sequence shown here is derived from an EMBL/GenBank/DDBJ whole genome shotgun (WGS) entry which is preliminary data.</text>
</comment>
<dbReference type="InterPro" id="IPR051266">
    <property type="entry name" value="CLCR"/>
</dbReference>
<evidence type="ECO:0000313" key="3">
    <source>
        <dbReference type="Proteomes" id="UP001174677"/>
    </source>
</evidence>
<evidence type="ECO:0000313" key="2">
    <source>
        <dbReference type="EMBL" id="KAJ9186904.1"/>
    </source>
</evidence>
<feature type="region of interest" description="Disordered" evidence="1">
    <location>
        <begin position="20"/>
        <end position="54"/>
    </location>
</feature>
<gene>
    <name evidence="2" type="ORF">P3X46_002423</name>
</gene>
<dbReference type="PANTHER" id="PTHR10579">
    <property type="entry name" value="CALCIUM-ACTIVATED CHLORIDE CHANNEL REGULATOR"/>
    <property type="match status" value="1"/>
</dbReference>
<dbReference type="PANTHER" id="PTHR10579:SF55">
    <property type="entry name" value="E3 UBIQUITIN-PROTEIN LIGASE WAV3"/>
    <property type="match status" value="1"/>
</dbReference>
<proteinExistence type="predicted"/>
<evidence type="ECO:0008006" key="4">
    <source>
        <dbReference type="Google" id="ProtNLM"/>
    </source>
</evidence>
<dbReference type="EMBL" id="JARPOI010000002">
    <property type="protein sequence ID" value="KAJ9186904.1"/>
    <property type="molecule type" value="Genomic_DNA"/>
</dbReference>
<protein>
    <recommendedName>
        <fullName evidence="4">VWFA domain-containing protein</fullName>
    </recommendedName>
</protein>
<evidence type="ECO:0000256" key="1">
    <source>
        <dbReference type="SAM" id="MobiDB-lite"/>
    </source>
</evidence>
<keyword evidence="3" id="KW-1185">Reference proteome</keyword>